<keyword evidence="1" id="KW-0175">Coiled coil</keyword>
<evidence type="ECO:0000256" key="2">
    <source>
        <dbReference type="SAM" id="Phobius"/>
    </source>
</evidence>
<evidence type="ECO:0000313" key="4">
    <source>
        <dbReference type="Proteomes" id="UP000575083"/>
    </source>
</evidence>
<keyword evidence="2" id="KW-0472">Membrane</keyword>
<dbReference type="Proteomes" id="UP000575083">
    <property type="component" value="Unassembled WGS sequence"/>
</dbReference>
<dbReference type="RefSeq" id="WP_184860820.1">
    <property type="nucleotide sequence ID" value="NZ_JACHLK010000009.1"/>
</dbReference>
<organism evidence="3 4">
    <name type="scientific">Acidovorax soli</name>
    <dbReference type="NCBI Taxonomy" id="592050"/>
    <lineage>
        <taxon>Bacteria</taxon>
        <taxon>Pseudomonadati</taxon>
        <taxon>Pseudomonadota</taxon>
        <taxon>Betaproteobacteria</taxon>
        <taxon>Burkholderiales</taxon>
        <taxon>Comamonadaceae</taxon>
        <taxon>Acidovorax</taxon>
    </lineage>
</organism>
<feature type="transmembrane region" description="Helical" evidence="2">
    <location>
        <begin position="120"/>
        <end position="138"/>
    </location>
</feature>
<accession>A0A7X0UB06</accession>
<evidence type="ECO:0000313" key="3">
    <source>
        <dbReference type="EMBL" id="MBB6561613.1"/>
    </source>
</evidence>
<feature type="transmembrane region" description="Helical" evidence="2">
    <location>
        <begin position="93"/>
        <end position="114"/>
    </location>
</feature>
<gene>
    <name evidence="3" type="ORF">HNP48_004307</name>
</gene>
<protein>
    <submittedName>
        <fullName evidence="3">Uncharacterized protein</fullName>
    </submittedName>
</protein>
<reference evidence="3 4" key="1">
    <citation type="submission" date="2020-08" db="EMBL/GenBank/DDBJ databases">
        <title>Functional genomics of gut bacteria from endangered species of beetles.</title>
        <authorList>
            <person name="Carlos-Shanley C."/>
        </authorList>
    </citation>
    <scope>NUCLEOTIDE SEQUENCE [LARGE SCALE GENOMIC DNA]</scope>
    <source>
        <strain evidence="3 4">S00198</strain>
    </source>
</reference>
<comment type="caution">
    <text evidence="3">The sequence shown here is derived from an EMBL/GenBank/DDBJ whole genome shotgun (WGS) entry which is preliminary data.</text>
</comment>
<proteinExistence type="predicted"/>
<feature type="coiled-coil region" evidence="1">
    <location>
        <begin position="53"/>
        <end position="87"/>
    </location>
</feature>
<sequence length="178" mass="19707">MPVAQPPLEISEDLERFSCSYCGTEQIVKRAGGAVWLKKIETAVRDVQKGTDRTAAELALVRLERELEAARESREKLIREAQAKRNLAQARRLMQCLIPFAAVFLIGPLIILLLDESFSGLSIFVWLAACVGVPALAFQSIKVLPIDIQPALAEIDGRIAQIQERMEMNRSILDAPPA</sequence>
<dbReference type="EMBL" id="JACHLK010000009">
    <property type="protein sequence ID" value="MBB6561613.1"/>
    <property type="molecule type" value="Genomic_DNA"/>
</dbReference>
<dbReference type="AlphaFoldDB" id="A0A7X0UB06"/>
<evidence type="ECO:0000256" key="1">
    <source>
        <dbReference type="SAM" id="Coils"/>
    </source>
</evidence>
<name>A0A7X0UB06_9BURK</name>
<keyword evidence="2" id="KW-1133">Transmembrane helix</keyword>
<keyword evidence="2" id="KW-0812">Transmembrane</keyword>
<keyword evidence="4" id="KW-1185">Reference proteome</keyword>